<evidence type="ECO:0000256" key="1">
    <source>
        <dbReference type="SAM" id="MobiDB-lite"/>
    </source>
</evidence>
<gene>
    <name evidence="5" type="ORF">Tco_0895072</name>
</gene>
<evidence type="ECO:0000259" key="2">
    <source>
        <dbReference type="Pfam" id="PF07727"/>
    </source>
</evidence>
<evidence type="ECO:0000259" key="4">
    <source>
        <dbReference type="Pfam" id="PF25597"/>
    </source>
</evidence>
<feature type="domain" description="GAG-pre-integrase" evidence="3">
    <location>
        <begin position="424"/>
        <end position="497"/>
    </location>
</feature>
<feature type="compositionally biased region" description="Basic and acidic residues" evidence="1">
    <location>
        <begin position="659"/>
        <end position="681"/>
    </location>
</feature>
<feature type="region of interest" description="Disordered" evidence="1">
    <location>
        <begin position="1388"/>
        <end position="1444"/>
    </location>
</feature>
<dbReference type="InterPro" id="IPR012337">
    <property type="entry name" value="RNaseH-like_sf"/>
</dbReference>
<dbReference type="Pfam" id="PF07727">
    <property type="entry name" value="RVT_2"/>
    <property type="match status" value="1"/>
</dbReference>
<protein>
    <submittedName>
        <fullName evidence="5">Retrovirus-related pol polyprotein from transposon TNT 1-94</fullName>
    </submittedName>
</protein>
<reference evidence="5" key="1">
    <citation type="journal article" date="2022" name="Int. J. Mol. Sci.">
        <title>Draft Genome of Tanacetum Coccineum: Genomic Comparison of Closely Related Tanacetum-Family Plants.</title>
        <authorList>
            <person name="Yamashiro T."/>
            <person name="Shiraishi A."/>
            <person name="Nakayama K."/>
            <person name="Satake H."/>
        </authorList>
    </citation>
    <scope>NUCLEOTIDE SEQUENCE</scope>
</reference>
<evidence type="ECO:0000313" key="5">
    <source>
        <dbReference type="EMBL" id="GJT25135.1"/>
    </source>
</evidence>
<accession>A0ABQ5CDH8</accession>
<feature type="region of interest" description="Disordered" evidence="1">
    <location>
        <begin position="655"/>
        <end position="681"/>
    </location>
</feature>
<feature type="region of interest" description="Disordered" evidence="1">
    <location>
        <begin position="1461"/>
        <end position="1501"/>
    </location>
</feature>
<organism evidence="5 6">
    <name type="scientific">Tanacetum coccineum</name>
    <dbReference type="NCBI Taxonomy" id="301880"/>
    <lineage>
        <taxon>Eukaryota</taxon>
        <taxon>Viridiplantae</taxon>
        <taxon>Streptophyta</taxon>
        <taxon>Embryophyta</taxon>
        <taxon>Tracheophyta</taxon>
        <taxon>Spermatophyta</taxon>
        <taxon>Magnoliopsida</taxon>
        <taxon>eudicotyledons</taxon>
        <taxon>Gunneridae</taxon>
        <taxon>Pentapetalae</taxon>
        <taxon>asterids</taxon>
        <taxon>campanulids</taxon>
        <taxon>Asterales</taxon>
        <taxon>Asteraceae</taxon>
        <taxon>Asteroideae</taxon>
        <taxon>Anthemideae</taxon>
        <taxon>Anthemidinae</taxon>
        <taxon>Tanacetum</taxon>
    </lineage>
</organism>
<feature type="domain" description="Retroviral polymerase SH3-like" evidence="4">
    <location>
        <begin position="789"/>
        <end position="836"/>
    </location>
</feature>
<dbReference type="InterPro" id="IPR057670">
    <property type="entry name" value="SH3_retrovirus"/>
</dbReference>
<dbReference type="PANTHER" id="PTHR11439:SF495">
    <property type="entry name" value="REVERSE TRANSCRIPTASE, RNA-DEPENDENT DNA POLYMERASE-RELATED"/>
    <property type="match status" value="1"/>
</dbReference>
<dbReference type="Pfam" id="PF25597">
    <property type="entry name" value="SH3_retrovirus"/>
    <property type="match status" value="1"/>
</dbReference>
<feature type="compositionally biased region" description="Polar residues" evidence="1">
    <location>
        <begin position="1461"/>
        <end position="1476"/>
    </location>
</feature>
<dbReference type="InterPro" id="IPR036397">
    <property type="entry name" value="RNaseH_sf"/>
</dbReference>
<dbReference type="EMBL" id="BQNB010014190">
    <property type="protein sequence ID" value="GJT25135.1"/>
    <property type="molecule type" value="Genomic_DNA"/>
</dbReference>
<dbReference type="InterPro" id="IPR025724">
    <property type="entry name" value="GAG-pre-integrase_dom"/>
</dbReference>
<dbReference type="Gene3D" id="3.30.420.10">
    <property type="entry name" value="Ribonuclease H-like superfamily/Ribonuclease H"/>
    <property type="match status" value="1"/>
</dbReference>
<dbReference type="InterPro" id="IPR013103">
    <property type="entry name" value="RVT_2"/>
</dbReference>
<dbReference type="SUPFAM" id="SSF53098">
    <property type="entry name" value="Ribonuclease H-like"/>
    <property type="match status" value="1"/>
</dbReference>
<keyword evidence="6" id="KW-1185">Reference proteome</keyword>
<reference evidence="5" key="2">
    <citation type="submission" date="2022-01" db="EMBL/GenBank/DDBJ databases">
        <authorList>
            <person name="Yamashiro T."/>
            <person name="Shiraishi A."/>
            <person name="Satake H."/>
            <person name="Nakayama K."/>
        </authorList>
    </citation>
    <scope>NUCLEOTIDE SEQUENCE</scope>
</reference>
<feature type="domain" description="Reverse transcriptase Ty1/copia-type" evidence="2">
    <location>
        <begin position="1010"/>
        <end position="1067"/>
    </location>
</feature>
<feature type="compositionally biased region" description="Polar residues" evidence="1">
    <location>
        <begin position="1388"/>
        <end position="1418"/>
    </location>
</feature>
<dbReference type="Proteomes" id="UP001151760">
    <property type="component" value="Unassembled WGS sequence"/>
</dbReference>
<sequence length="1624" mass="181852">MDQDSTHIVAASKVPMLKPVIENGNAPPTTKVVKGVETTIAPITAEEKAQRRLELKAISTLLMGIPNEYQLKFNSIKDAKSLLQAVKKSISQKDVNQKFLRSLSPEWNTHIIVWRNKPKIDTLSLDDLYNNLKIYEPKVKGTSSLTTNTPNVAFVSSNITNSTNGVVNTAHGATTASTQATAINSTTIDNLSNVVIRAFFANGYANNEGSGYNWSDQENFIPSITCQILDKCKISLRYNAVPPPYTRNFMPPKLDLTFSSLEEFVNDPIVSEPTVKKPAVKTSEAKASADKSKAVRKNNGAPIIEDWVSDYEEEHVPQTKIEKKLVKSSFAKIKFVKPKQQEKTARKTEKGVIDSGCSRHMTWNMSYLTDFEEINGGYVAFRGNPKRGKITSRGKIKTGNLDFENVYFLTDESHVLLEVPRKNNMYSVDLKNIVPKEGLTCLFAKAIFDESKLWHKRLGQINFKTINKLVKGNLIRGLPLKLFENNQTCVACQKGKQHRASCKSKTVSSISQPLHMLHMDLFGPTFVKSLMKKMYCLVVIDDYSRFSWVFFLATKDETSGILKSFITGVENLIDQRVKQLGVTMELSSRIKENEIMFCERKDHLGKFDGKADEGFFVRYSINSKAFRVKVGMETVPGKDYILLLLWTADLLFSQSSKSPQDDGSKPSSDDEKKVDEDPRKDSEINIVGGKLSIELPNDPNMHALEDYSIFDLSSDDQDNGAEADMNNLDTTIQMDVNSAFLYGKIKEEVYVCQPPGFEDPYFLTVYNKKLALGFMRPFGYLVTILNTIDHLGKFDGKADEGFFVRYSINSKAFRVFNSRSRIVDENLHVHFSEDTPNIAKSRPDWLFDIDALTRTMNYKPIIAGTQSNGDAGTKACDDAGKARMETVPGKDYILLLLWTADLLFSQSSKSPQDDGSKPSSDDEKKVDEDPRKDSEINVVGGKTSIKLPNDPNMHALEDYSIFDLSSDDQDNGVEVDMNNLDTTIQEELLQFKLQEVWTLVELPNGKWAIGIDYDEIFAPVSRIEAIRLFLAYASFKDFVVYQMDVNSAFLYGKIKEEVYVCQPPGFEDPYFLDRMSSRGELTFFLGLQVKQKNDGIFISQDKYVAKILKKFGFTEVKTVSTPMETQNTLLKDEDGEELDVHLYRSMIGSLMYLTSSTPDIMFAVCACARYQVNPKVSHLHAMKRIFRYLKGQPKLGLWYPKDSPFDLVAYTNSDYAGASVDRKSTTRDLLTKAFNVKTVNGEVQLQALMDGKKIIITESIVRRDLQLEDAEGVDCLPNATIFEQLTLMGPMTTTWNESSSIMASAIICLATNQKFNFSKLIFKSIMKNLDNVSGKFLMYPRFVQVFLDQQLDDMSIHKRIYVAPSHSKKVFANMRRVGKGFSSKVVQAQQEQGEGSIMPTNPQHTPTITQPSISQPKMTQKPRKLKKNTEVPQPSGSTKHVADEAVYKELDDSLVRAATTASSLEAEQDSGNIINTRSKEAPNETGSQRTTSGGGPRRQDTMGDIIVQSRFENVSKTSNDSLLIGDASKQGRKIDDIDKDAEITLVDETQGRYGDDQMFDTSVLDDEEVFVGQDMAEKEIIVAEKEVSTADPVTTAGEVVTTTSVEISTASPTETIITDDLTLA</sequence>
<feature type="region of interest" description="Disordered" evidence="1">
    <location>
        <begin position="907"/>
        <end position="943"/>
    </location>
</feature>
<name>A0ABQ5CDH8_9ASTR</name>
<evidence type="ECO:0000313" key="6">
    <source>
        <dbReference type="Proteomes" id="UP001151760"/>
    </source>
</evidence>
<dbReference type="PANTHER" id="PTHR11439">
    <property type="entry name" value="GAG-POL-RELATED RETROTRANSPOSON"/>
    <property type="match status" value="1"/>
</dbReference>
<comment type="caution">
    <text evidence="5">The sequence shown here is derived from an EMBL/GenBank/DDBJ whole genome shotgun (WGS) entry which is preliminary data.</text>
</comment>
<proteinExistence type="predicted"/>
<evidence type="ECO:0000259" key="3">
    <source>
        <dbReference type="Pfam" id="PF13976"/>
    </source>
</evidence>
<feature type="compositionally biased region" description="Basic and acidic residues" evidence="1">
    <location>
        <begin position="911"/>
        <end position="935"/>
    </location>
</feature>
<dbReference type="Pfam" id="PF13976">
    <property type="entry name" value="gag_pre-integrs"/>
    <property type="match status" value="1"/>
</dbReference>